<accession>A0A1Y3BFP3</accession>
<dbReference type="CDD" id="cd00048">
    <property type="entry name" value="DSRM_SF"/>
    <property type="match status" value="1"/>
</dbReference>
<reference evidence="3 4" key="1">
    <citation type="submission" date="2017-03" db="EMBL/GenBank/DDBJ databases">
        <title>Genome Survey of Euroglyphus maynei.</title>
        <authorList>
            <person name="Arlian L.G."/>
            <person name="Morgan M.S."/>
            <person name="Rider S.D."/>
        </authorList>
    </citation>
    <scope>NUCLEOTIDE SEQUENCE [LARGE SCALE GENOMIC DNA]</scope>
    <source>
        <strain evidence="3">Arlian Lab</strain>
        <tissue evidence="3">Whole body</tissue>
    </source>
</reference>
<dbReference type="Proteomes" id="UP000194236">
    <property type="component" value="Unassembled WGS sequence"/>
</dbReference>
<evidence type="ECO:0000313" key="4">
    <source>
        <dbReference type="Proteomes" id="UP000194236"/>
    </source>
</evidence>
<dbReference type="Gene3D" id="3.30.160.20">
    <property type="match status" value="1"/>
</dbReference>
<dbReference type="SMART" id="SM00358">
    <property type="entry name" value="DSRM"/>
    <property type="match status" value="1"/>
</dbReference>
<evidence type="ECO:0000259" key="2">
    <source>
        <dbReference type="PROSITE" id="PS50137"/>
    </source>
</evidence>
<protein>
    <recommendedName>
        <fullName evidence="2">DRBM domain-containing protein</fullName>
    </recommendedName>
</protein>
<keyword evidence="1" id="KW-0694">RNA-binding</keyword>
<dbReference type="PROSITE" id="PS50137">
    <property type="entry name" value="DS_RBD"/>
    <property type="match status" value="1"/>
</dbReference>
<gene>
    <name evidence="3" type="ORF">BLA29_005008</name>
</gene>
<evidence type="ECO:0000256" key="1">
    <source>
        <dbReference type="PROSITE-ProRule" id="PRU00266"/>
    </source>
</evidence>
<dbReference type="InterPro" id="IPR014720">
    <property type="entry name" value="dsRBD_dom"/>
</dbReference>
<comment type="caution">
    <text evidence="3">The sequence shown here is derived from an EMBL/GenBank/DDBJ whole genome shotgun (WGS) entry which is preliminary data.</text>
</comment>
<evidence type="ECO:0000313" key="3">
    <source>
        <dbReference type="EMBL" id="OTF79729.1"/>
    </source>
</evidence>
<dbReference type="EMBL" id="MUJZ01021675">
    <property type="protein sequence ID" value="OTF79729.1"/>
    <property type="molecule type" value="Genomic_DNA"/>
</dbReference>
<dbReference type="GO" id="GO:0003723">
    <property type="term" value="F:RNA binding"/>
    <property type="evidence" value="ECO:0007669"/>
    <property type="project" value="UniProtKB-UniRule"/>
</dbReference>
<dbReference type="AlphaFoldDB" id="A0A1Y3BFP3"/>
<dbReference type="SUPFAM" id="SSF54768">
    <property type="entry name" value="dsRNA-binding domain-like"/>
    <property type="match status" value="1"/>
</dbReference>
<keyword evidence="4" id="KW-1185">Reference proteome</keyword>
<organism evidence="3 4">
    <name type="scientific">Euroglyphus maynei</name>
    <name type="common">Mayne's house dust mite</name>
    <dbReference type="NCBI Taxonomy" id="6958"/>
    <lineage>
        <taxon>Eukaryota</taxon>
        <taxon>Metazoa</taxon>
        <taxon>Ecdysozoa</taxon>
        <taxon>Arthropoda</taxon>
        <taxon>Chelicerata</taxon>
        <taxon>Arachnida</taxon>
        <taxon>Acari</taxon>
        <taxon>Acariformes</taxon>
        <taxon>Sarcoptiformes</taxon>
        <taxon>Astigmata</taxon>
        <taxon>Psoroptidia</taxon>
        <taxon>Analgoidea</taxon>
        <taxon>Pyroglyphidae</taxon>
        <taxon>Pyroglyphinae</taxon>
        <taxon>Euroglyphus</taxon>
    </lineage>
</organism>
<sequence length="156" mass="18167">MDFSDPIGYLQQLCSKIGWLLPIYKDLEQKSSIDNKLIHQTHCKLNDIVVIGESSTKKNSKKESAKKMIESLNEHYRSTFTVYNLQSGIHEKKIRLLLSDIRSINSMKIFYDMKSKGMAKAEVIVDNILDMLVAMKLFNGYTFQSEFHFYNIEFQL</sequence>
<name>A0A1Y3BFP3_EURMA</name>
<feature type="domain" description="DRBM" evidence="2">
    <location>
        <begin position="5"/>
        <end position="74"/>
    </location>
</feature>
<dbReference type="InterPro" id="IPR035979">
    <property type="entry name" value="RBD_domain_sf"/>
</dbReference>
<dbReference type="SUPFAM" id="SSF54928">
    <property type="entry name" value="RNA-binding domain, RBD"/>
    <property type="match status" value="1"/>
</dbReference>
<dbReference type="Pfam" id="PF00035">
    <property type="entry name" value="dsrm"/>
    <property type="match status" value="1"/>
</dbReference>
<dbReference type="OrthoDB" id="5961559at2759"/>
<proteinExistence type="predicted"/>